<organism evidence="1 2">
    <name type="scientific">Pedobacter nutrimenti</name>
    <dbReference type="NCBI Taxonomy" id="1241337"/>
    <lineage>
        <taxon>Bacteria</taxon>
        <taxon>Pseudomonadati</taxon>
        <taxon>Bacteroidota</taxon>
        <taxon>Sphingobacteriia</taxon>
        <taxon>Sphingobacteriales</taxon>
        <taxon>Sphingobacteriaceae</taxon>
        <taxon>Pedobacter</taxon>
    </lineage>
</organism>
<comment type="caution">
    <text evidence="1">The sequence shown here is derived from an EMBL/GenBank/DDBJ whole genome shotgun (WGS) entry which is preliminary data.</text>
</comment>
<dbReference type="AlphaFoldDB" id="A0A318UBI4"/>
<accession>A0A318UBI4</accession>
<dbReference type="Proteomes" id="UP000248198">
    <property type="component" value="Unassembled WGS sequence"/>
</dbReference>
<dbReference type="RefSeq" id="WP_110833913.1">
    <property type="nucleotide sequence ID" value="NZ_QKLU01000008.1"/>
</dbReference>
<evidence type="ECO:0000313" key="1">
    <source>
        <dbReference type="EMBL" id="PYF70696.1"/>
    </source>
</evidence>
<proteinExistence type="predicted"/>
<sequence>MQPILSGNVYWAYDHDIEQADTLSLLGIQFSGTPPLSKYHGEILLGTDALYLSGDNALVIPLQNIEQIYMGFDDTYRVTYVKNWGLTWQPIRLVFDNGEGDKVIYLIIDHNFLFTNNKRWFETLKELLVPLK</sequence>
<keyword evidence="2" id="KW-1185">Reference proteome</keyword>
<reference evidence="1 2" key="1">
    <citation type="submission" date="2018-06" db="EMBL/GenBank/DDBJ databases">
        <title>Genomic Encyclopedia of Archaeal and Bacterial Type Strains, Phase II (KMG-II): from individual species to whole genera.</title>
        <authorList>
            <person name="Goeker M."/>
        </authorList>
    </citation>
    <scope>NUCLEOTIDE SEQUENCE [LARGE SCALE GENOMIC DNA]</scope>
    <source>
        <strain evidence="1 2">DSM 27372</strain>
    </source>
</reference>
<name>A0A318UBI4_9SPHI</name>
<dbReference type="EMBL" id="QKLU01000008">
    <property type="protein sequence ID" value="PYF70696.1"/>
    <property type="molecule type" value="Genomic_DNA"/>
</dbReference>
<evidence type="ECO:0000313" key="2">
    <source>
        <dbReference type="Proteomes" id="UP000248198"/>
    </source>
</evidence>
<gene>
    <name evidence="1" type="ORF">B0O44_108122</name>
</gene>
<dbReference type="OrthoDB" id="793520at2"/>
<protein>
    <submittedName>
        <fullName evidence="1">Uncharacterized protein</fullName>
    </submittedName>
</protein>